<evidence type="ECO:0000313" key="2">
    <source>
        <dbReference type="Proteomes" id="UP000494206"/>
    </source>
</evidence>
<dbReference type="AlphaFoldDB" id="A0A8S1F4D3"/>
<protein>
    <submittedName>
        <fullName evidence="1">Uncharacterized protein</fullName>
    </submittedName>
</protein>
<sequence>MFSPTIVQFKWPSGNSNFYTADHLARFGMLNFVKLATICEVAQFANHLAMKFVTNWLDEEFCRQPFENLTANDVIDMLAIAIFFNFEKSIPTLANHIAENFDHRYRDAVLDYCRCRRTVEMILESRERMLETRHIVARPPPQALKFVQTRARLKTLIATSQIALGNLKTKMRTFGRSLRRVPNN</sequence>
<gene>
    <name evidence="1" type="ORF">CBOVIS_LOCUS9345</name>
</gene>
<name>A0A8S1F4D3_9PELO</name>
<comment type="caution">
    <text evidence="1">The sequence shown here is derived from an EMBL/GenBank/DDBJ whole genome shotgun (WGS) entry which is preliminary data.</text>
</comment>
<dbReference type="EMBL" id="CADEPM010000006">
    <property type="protein sequence ID" value="CAB3407411.1"/>
    <property type="molecule type" value="Genomic_DNA"/>
</dbReference>
<accession>A0A8S1F4D3</accession>
<organism evidence="1 2">
    <name type="scientific">Caenorhabditis bovis</name>
    <dbReference type="NCBI Taxonomy" id="2654633"/>
    <lineage>
        <taxon>Eukaryota</taxon>
        <taxon>Metazoa</taxon>
        <taxon>Ecdysozoa</taxon>
        <taxon>Nematoda</taxon>
        <taxon>Chromadorea</taxon>
        <taxon>Rhabditida</taxon>
        <taxon>Rhabditina</taxon>
        <taxon>Rhabditomorpha</taxon>
        <taxon>Rhabditoidea</taxon>
        <taxon>Rhabditidae</taxon>
        <taxon>Peloderinae</taxon>
        <taxon>Caenorhabditis</taxon>
    </lineage>
</organism>
<reference evidence="1 2" key="1">
    <citation type="submission" date="2020-04" db="EMBL/GenBank/DDBJ databases">
        <authorList>
            <person name="Laetsch R D."/>
            <person name="Stevens L."/>
            <person name="Kumar S."/>
            <person name="Blaxter L. M."/>
        </authorList>
    </citation>
    <scope>NUCLEOTIDE SEQUENCE [LARGE SCALE GENOMIC DNA]</scope>
</reference>
<dbReference type="Proteomes" id="UP000494206">
    <property type="component" value="Unassembled WGS sequence"/>
</dbReference>
<proteinExistence type="predicted"/>
<evidence type="ECO:0000313" key="1">
    <source>
        <dbReference type="EMBL" id="CAB3407411.1"/>
    </source>
</evidence>
<keyword evidence="2" id="KW-1185">Reference proteome</keyword>